<dbReference type="InterPro" id="IPR000014">
    <property type="entry name" value="PAS"/>
</dbReference>
<dbReference type="GO" id="GO:0005524">
    <property type="term" value="F:ATP binding"/>
    <property type="evidence" value="ECO:0007669"/>
    <property type="project" value="UniProtKB-KW"/>
</dbReference>
<dbReference type="PANTHER" id="PTHR32071">
    <property type="entry name" value="TRANSCRIPTIONAL REGULATORY PROTEIN"/>
    <property type="match status" value="1"/>
</dbReference>
<dbReference type="Gene3D" id="3.30.450.20">
    <property type="entry name" value="PAS domain"/>
    <property type="match status" value="1"/>
</dbReference>
<dbReference type="InterPro" id="IPR003593">
    <property type="entry name" value="AAA+_ATPase"/>
</dbReference>
<comment type="caution">
    <text evidence="7">The sequence shown here is derived from an EMBL/GenBank/DDBJ whole genome shotgun (WGS) entry which is preliminary data.</text>
</comment>
<feature type="domain" description="Sigma-54 factor interaction" evidence="5">
    <location>
        <begin position="156"/>
        <end position="385"/>
    </location>
</feature>
<dbReference type="InterPro" id="IPR035965">
    <property type="entry name" value="PAS-like_dom_sf"/>
</dbReference>
<dbReference type="InterPro" id="IPR002078">
    <property type="entry name" value="Sigma_54_int"/>
</dbReference>
<dbReference type="Pfam" id="PF08448">
    <property type="entry name" value="PAS_4"/>
    <property type="match status" value="1"/>
</dbReference>
<dbReference type="RefSeq" id="WP_201660837.1">
    <property type="nucleotide sequence ID" value="NZ_JAEQNC010000009.1"/>
</dbReference>
<dbReference type="InterPro" id="IPR009057">
    <property type="entry name" value="Homeodomain-like_sf"/>
</dbReference>
<dbReference type="Gene3D" id="1.10.10.60">
    <property type="entry name" value="Homeodomain-like"/>
    <property type="match status" value="1"/>
</dbReference>
<dbReference type="InterPro" id="IPR058031">
    <property type="entry name" value="AAA_lid_NorR"/>
</dbReference>
<protein>
    <submittedName>
        <fullName evidence="7">Sigma 54-interacting transcriptional regulator</fullName>
    </submittedName>
</protein>
<dbReference type="Pfam" id="PF00158">
    <property type="entry name" value="Sigma54_activat"/>
    <property type="match status" value="1"/>
</dbReference>
<keyword evidence="8" id="KW-1185">Reference proteome</keyword>
<dbReference type="InterPro" id="IPR027417">
    <property type="entry name" value="P-loop_NTPase"/>
</dbReference>
<evidence type="ECO:0000256" key="3">
    <source>
        <dbReference type="ARBA" id="ARBA00023015"/>
    </source>
</evidence>
<dbReference type="Pfam" id="PF25601">
    <property type="entry name" value="AAA_lid_14"/>
    <property type="match status" value="1"/>
</dbReference>
<evidence type="ECO:0000259" key="5">
    <source>
        <dbReference type="PROSITE" id="PS50045"/>
    </source>
</evidence>
<accession>A0A936YVL2</accession>
<name>A0A936YVL2_9HYPH</name>
<dbReference type="PROSITE" id="PS50045">
    <property type="entry name" value="SIGMA54_INTERACT_4"/>
    <property type="match status" value="1"/>
</dbReference>
<dbReference type="InterPro" id="IPR013656">
    <property type="entry name" value="PAS_4"/>
</dbReference>
<keyword evidence="3" id="KW-0805">Transcription regulation</keyword>
<proteinExistence type="predicted"/>
<organism evidence="7 8">
    <name type="scientific">Rhizobium setariae</name>
    <dbReference type="NCBI Taxonomy" id="2801340"/>
    <lineage>
        <taxon>Bacteria</taxon>
        <taxon>Pseudomonadati</taxon>
        <taxon>Pseudomonadota</taxon>
        <taxon>Alphaproteobacteria</taxon>
        <taxon>Hyphomicrobiales</taxon>
        <taxon>Rhizobiaceae</taxon>
        <taxon>Rhizobium/Agrobacterium group</taxon>
        <taxon>Rhizobium</taxon>
    </lineage>
</organism>
<dbReference type="PROSITE" id="PS00688">
    <property type="entry name" value="SIGMA54_INTERACT_3"/>
    <property type="match status" value="1"/>
</dbReference>
<dbReference type="InterPro" id="IPR025944">
    <property type="entry name" value="Sigma_54_int_dom_CS"/>
</dbReference>
<dbReference type="Proteomes" id="UP000633219">
    <property type="component" value="Unassembled WGS sequence"/>
</dbReference>
<evidence type="ECO:0000256" key="2">
    <source>
        <dbReference type="ARBA" id="ARBA00022840"/>
    </source>
</evidence>
<dbReference type="SUPFAM" id="SSF55785">
    <property type="entry name" value="PYP-like sensor domain (PAS domain)"/>
    <property type="match status" value="1"/>
</dbReference>
<feature type="domain" description="PAS" evidence="6">
    <location>
        <begin position="22"/>
        <end position="69"/>
    </location>
</feature>
<keyword evidence="2" id="KW-0067">ATP-binding</keyword>
<reference evidence="7" key="1">
    <citation type="submission" date="2021-01" db="EMBL/GenBank/DDBJ databases">
        <title>Rhizobium sp. strain KVB221 16S ribosomal RNA gene Genome sequencing and assembly.</title>
        <authorList>
            <person name="Kang M."/>
        </authorList>
    </citation>
    <scope>NUCLEOTIDE SEQUENCE</scope>
    <source>
        <strain evidence="7">KVB221</strain>
    </source>
</reference>
<sequence>MKFYGNDIANLAHRRLRPTFIDDPMFSTFLEALPDGAALLETDGTIKLVNSKLELLLNLNKGDLVGKELARHAKTAGPIIHKVSTALQQLKRLEISGALNSQRQVAASLSILRTGDGGAYGALLVMREPNRAARTADAGLERFRFQEEGGAPVTASYAQTPALRALSKQGTVALERGSAILLSGESGTGKTELARRIGKMNEPGAAPFVHVNCGMLGDAQFDAEMFGIEPGSTMDASTRGKLGYIEAADGGTLFLDHVTDLSLACQMKLVAFFEAQTFNRVGSAQRRQVQVKVIAAANRTLPDMLADGRFREDLYYRLAVVSLILPPLRGQSDLIRAVAEAQLQRINYGRRPTLKLSEEFWEKLLGYDYPGNIRELSNILEHAAACADDLAMAEHFVTPIKPATASPKAGPAILNTDETPATPASFRDLVQEFETWVLEKSIAENGSKRSAAKALGIDIATLVRKTNRKR</sequence>
<gene>
    <name evidence="7" type="ORF">JJB09_17315</name>
</gene>
<dbReference type="InterPro" id="IPR025662">
    <property type="entry name" value="Sigma_54_int_dom_ATP-bd_1"/>
</dbReference>
<dbReference type="GO" id="GO:0006355">
    <property type="term" value="P:regulation of DNA-templated transcription"/>
    <property type="evidence" value="ECO:0007669"/>
    <property type="project" value="InterPro"/>
</dbReference>
<dbReference type="AlphaFoldDB" id="A0A936YVL2"/>
<evidence type="ECO:0000256" key="4">
    <source>
        <dbReference type="ARBA" id="ARBA00023163"/>
    </source>
</evidence>
<dbReference type="PROSITE" id="PS00675">
    <property type="entry name" value="SIGMA54_INTERACT_1"/>
    <property type="match status" value="1"/>
</dbReference>
<keyword evidence="1" id="KW-0547">Nucleotide-binding</keyword>
<dbReference type="Gene3D" id="3.40.50.300">
    <property type="entry name" value="P-loop containing nucleotide triphosphate hydrolases"/>
    <property type="match status" value="1"/>
</dbReference>
<dbReference type="Gene3D" id="1.10.8.60">
    <property type="match status" value="1"/>
</dbReference>
<evidence type="ECO:0000313" key="7">
    <source>
        <dbReference type="EMBL" id="MBL0373785.1"/>
    </source>
</evidence>
<dbReference type="EMBL" id="JAEQNC010000009">
    <property type="protein sequence ID" value="MBL0373785.1"/>
    <property type="molecule type" value="Genomic_DNA"/>
</dbReference>
<dbReference type="SMART" id="SM00382">
    <property type="entry name" value="AAA"/>
    <property type="match status" value="1"/>
</dbReference>
<dbReference type="SUPFAM" id="SSF52540">
    <property type="entry name" value="P-loop containing nucleoside triphosphate hydrolases"/>
    <property type="match status" value="1"/>
</dbReference>
<dbReference type="PROSITE" id="PS50112">
    <property type="entry name" value="PAS"/>
    <property type="match status" value="1"/>
</dbReference>
<dbReference type="CDD" id="cd00009">
    <property type="entry name" value="AAA"/>
    <property type="match status" value="1"/>
</dbReference>
<keyword evidence="4" id="KW-0804">Transcription</keyword>
<evidence type="ECO:0000259" key="6">
    <source>
        <dbReference type="PROSITE" id="PS50112"/>
    </source>
</evidence>
<dbReference type="SUPFAM" id="SSF46689">
    <property type="entry name" value="Homeodomain-like"/>
    <property type="match status" value="1"/>
</dbReference>
<evidence type="ECO:0000256" key="1">
    <source>
        <dbReference type="ARBA" id="ARBA00022741"/>
    </source>
</evidence>
<evidence type="ECO:0000313" key="8">
    <source>
        <dbReference type="Proteomes" id="UP000633219"/>
    </source>
</evidence>